<evidence type="ECO:0000256" key="6">
    <source>
        <dbReference type="ARBA" id="ARBA00023329"/>
    </source>
</evidence>
<evidence type="ECO:0000256" key="5">
    <source>
        <dbReference type="ARBA" id="ARBA00023136"/>
    </source>
</evidence>
<evidence type="ECO:0000313" key="9">
    <source>
        <dbReference type="EMBL" id="KAL0353102.1"/>
    </source>
</evidence>
<keyword evidence="4 7" id="KW-1133">Transmembrane helix</keyword>
<gene>
    <name evidence="9" type="ORF">Sangu_0891500</name>
</gene>
<evidence type="ECO:0000256" key="7">
    <source>
        <dbReference type="RuleBase" id="RU363122"/>
    </source>
</evidence>
<dbReference type="AlphaFoldDB" id="A0AAW2P9X2"/>
<keyword evidence="7" id="KW-0813">Transport</keyword>
<dbReference type="Pfam" id="PF04144">
    <property type="entry name" value="SCAMP"/>
    <property type="match status" value="1"/>
</dbReference>
<accession>A0AAW2P9X2</accession>
<keyword evidence="6 7" id="KW-0968">Cytoplasmic vesicle</keyword>
<organism evidence="9">
    <name type="scientific">Sesamum angustifolium</name>
    <dbReference type="NCBI Taxonomy" id="2727405"/>
    <lineage>
        <taxon>Eukaryota</taxon>
        <taxon>Viridiplantae</taxon>
        <taxon>Streptophyta</taxon>
        <taxon>Embryophyta</taxon>
        <taxon>Tracheophyta</taxon>
        <taxon>Spermatophyta</taxon>
        <taxon>Magnoliopsida</taxon>
        <taxon>eudicotyledons</taxon>
        <taxon>Gunneridae</taxon>
        <taxon>Pentapetalae</taxon>
        <taxon>asterids</taxon>
        <taxon>lamiids</taxon>
        <taxon>Lamiales</taxon>
        <taxon>Pedaliaceae</taxon>
        <taxon>Sesamum</taxon>
    </lineage>
</organism>
<proteinExistence type="inferred from homology"/>
<dbReference type="InterPro" id="IPR007273">
    <property type="entry name" value="SCAMP"/>
</dbReference>
<feature type="transmembrane region" description="Helical" evidence="7">
    <location>
        <begin position="87"/>
        <end position="108"/>
    </location>
</feature>
<reference evidence="9" key="2">
    <citation type="journal article" date="2024" name="Plant">
        <title>Genomic evolution and insights into agronomic trait innovations of Sesamum species.</title>
        <authorList>
            <person name="Miao H."/>
            <person name="Wang L."/>
            <person name="Qu L."/>
            <person name="Liu H."/>
            <person name="Sun Y."/>
            <person name="Le M."/>
            <person name="Wang Q."/>
            <person name="Wei S."/>
            <person name="Zheng Y."/>
            <person name="Lin W."/>
            <person name="Duan Y."/>
            <person name="Cao H."/>
            <person name="Xiong S."/>
            <person name="Wang X."/>
            <person name="Wei L."/>
            <person name="Li C."/>
            <person name="Ma Q."/>
            <person name="Ju M."/>
            <person name="Zhao R."/>
            <person name="Li G."/>
            <person name="Mu C."/>
            <person name="Tian Q."/>
            <person name="Mei H."/>
            <person name="Zhang T."/>
            <person name="Gao T."/>
            <person name="Zhang H."/>
        </authorList>
    </citation>
    <scope>NUCLEOTIDE SEQUENCE</scope>
    <source>
        <strain evidence="9">G01</strain>
    </source>
</reference>
<evidence type="ECO:0000256" key="8">
    <source>
        <dbReference type="SAM" id="SignalP"/>
    </source>
</evidence>
<comment type="function">
    <text evidence="1 7">Probably involved in membrane trafficking.</text>
</comment>
<keyword evidence="5 7" id="KW-0472">Membrane</keyword>
<keyword evidence="3 7" id="KW-0812">Transmembrane</keyword>
<keyword evidence="7" id="KW-1003">Cell membrane</keyword>
<evidence type="ECO:0000256" key="1">
    <source>
        <dbReference type="ARBA" id="ARBA00004003"/>
    </source>
</evidence>
<dbReference type="GO" id="GO:0005886">
    <property type="term" value="C:plasma membrane"/>
    <property type="evidence" value="ECO:0007669"/>
    <property type="project" value="UniProtKB-SubCell"/>
</dbReference>
<protein>
    <recommendedName>
        <fullName evidence="7">Secretory carrier-associated membrane protein</fullName>
        <shortName evidence="7">Secretory carrier membrane protein</shortName>
    </recommendedName>
</protein>
<dbReference type="EMBL" id="JACGWK010000005">
    <property type="protein sequence ID" value="KAL0353102.1"/>
    <property type="molecule type" value="Genomic_DNA"/>
</dbReference>
<sequence length="114" mass="12977">MCYGIVHSTVLSGLCSYLVAKLTCTCKMEIISVSILCWTPWGSKACSYNDRLVHLEDNDCKITYVYERDGIYVYCRNESALRFGWFFMFYLLHIGFCIFAAVAPPVVFKGKSLA</sequence>
<comment type="caution">
    <text evidence="7">Lacks conserved residue(s) required for the propagation of feature annotation.</text>
</comment>
<evidence type="ECO:0000256" key="4">
    <source>
        <dbReference type="ARBA" id="ARBA00022989"/>
    </source>
</evidence>
<reference evidence="9" key="1">
    <citation type="submission" date="2020-06" db="EMBL/GenBank/DDBJ databases">
        <authorList>
            <person name="Li T."/>
            <person name="Hu X."/>
            <person name="Zhang T."/>
            <person name="Song X."/>
            <person name="Zhang H."/>
            <person name="Dai N."/>
            <person name="Sheng W."/>
            <person name="Hou X."/>
            <person name="Wei L."/>
        </authorList>
    </citation>
    <scope>NUCLEOTIDE SEQUENCE</scope>
    <source>
        <strain evidence="9">G01</strain>
        <tissue evidence="9">Leaf</tissue>
    </source>
</reference>
<dbReference type="GO" id="GO:0015031">
    <property type="term" value="P:protein transport"/>
    <property type="evidence" value="ECO:0007669"/>
    <property type="project" value="InterPro"/>
</dbReference>
<comment type="subcellular location">
    <subcellularLocation>
        <location evidence="7">Cell membrane</location>
        <topology evidence="7">Multi-pass membrane protein</topology>
    </subcellularLocation>
    <subcellularLocation>
        <location evidence="7">Cytoplasmic vesicle</location>
        <location evidence="7">Secretory vesicle membrane</location>
        <topology evidence="7">Multi-pass membrane protein</topology>
    </subcellularLocation>
</comment>
<comment type="similarity">
    <text evidence="2 7">Belongs to the SCAMP family.</text>
</comment>
<evidence type="ECO:0000256" key="3">
    <source>
        <dbReference type="ARBA" id="ARBA00022692"/>
    </source>
</evidence>
<comment type="caution">
    <text evidence="9">The sequence shown here is derived from an EMBL/GenBank/DDBJ whole genome shotgun (WGS) entry which is preliminary data.</text>
</comment>
<feature type="chain" id="PRO_5043699715" description="Secretory carrier-associated membrane protein" evidence="8">
    <location>
        <begin position="21"/>
        <end position="114"/>
    </location>
</feature>
<dbReference type="GO" id="GO:0030658">
    <property type="term" value="C:transport vesicle membrane"/>
    <property type="evidence" value="ECO:0007669"/>
    <property type="project" value="UniProtKB-SubCell"/>
</dbReference>
<keyword evidence="8" id="KW-0732">Signal</keyword>
<name>A0AAW2P9X2_9LAMI</name>
<feature type="signal peptide" evidence="8">
    <location>
        <begin position="1"/>
        <end position="20"/>
    </location>
</feature>
<evidence type="ECO:0000256" key="2">
    <source>
        <dbReference type="ARBA" id="ARBA00010482"/>
    </source>
</evidence>